<protein>
    <submittedName>
        <fullName evidence="4">UDP-glucose--undecaprenyl-phosphate glucose-1-phosphate transferase</fullName>
    </submittedName>
</protein>
<dbReference type="Proteomes" id="UP000324611">
    <property type="component" value="Unassembled WGS sequence"/>
</dbReference>
<dbReference type="InterPro" id="IPR003362">
    <property type="entry name" value="Bact_transf"/>
</dbReference>
<keyword evidence="5" id="KW-1185">Reference proteome</keyword>
<reference evidence="4 5" key="1">
    <citation type="submission" date="2019-09" db="EMBL/GenBank/DDBJ databases">
        <title>Chitinophaga ginsengihumi sp. nov., isolated from soil of ginseng rhizosphere.</title>
        <authorList>
            <person name="Lee J."/>
        </authorList>
    </citation>
    <scope>NUCLEOTIDE SEQUENCE [LARGE SCALE GENOMIC DNA]</scope>
    <source>
        <strain evidence="4 5">BN140078</strain>
    </source>
</reference>
<dbReference type="GO" id="GO:0009242">
    <property type="term" value="P:colanic acid biosynthetic process"/>
    <property type="evidence" value="ECO:0007669"/>
    <property type="project" value="TreeGrafter"/>
</dbReference>
<evidence type="ECO:0000259" key="3">
    <source>
        <dbReference type="Pfam" id="PF02397"/>
    </source>
</evidence>
<evidence type="ECO:0000256" key="1">
    <source>
        <dbReference type="ARBA" id="ARBA00006464"/>
    </source>
</evidence>
<dbReference type="EMBL" id="VUOC01000004">
    <property type="protein sequence ID" value="KAA2239030.1"/>
    <property type="molecule type" value="Genomic_DNA"/>
</dbReference>
<dbReference type="Pfam" id="PF02397">
    <property type="entry name" value="Bac_transf"/>
    <property type="match status" value="1"/>
</dbReference>
<evidence type="ECO:0000313" key="5">
    <source>
        <dbReference type="Proteomes" id="UP000324611"/>
    </source>
</evidence>
<keyword evidence="2" id="KW-0812">Transmembrane</keyword>
<feature type="transmembrane region" description="Helical" evidence="2">
    <location>
        <begin position="61"/>
        <end position="86"/>
    </location>
</feature>
<comment type="caution">
    <text evidence="4">The sequence shown here is derived from an EMBL/GenBank/DDBJ whole genome shotgun (WGS) entry which is preliminary data.</text>
</comment>
<feature type="domain" description="Bacterial sugar transferase" evidence="3">
    <location>
        <begin position="59"/>
        <end position="242"/>
    </location>
</feature>
<sequence length="247" mass="28172">MFTVKAYLMSNELLKASHPFTYAGNNDQQLPTAIRAAPAGLITAIRCSPLARPHNIILKRLFDITISLLVIVCLLSWLLPILALLIKLDSRGPVFFLQQRNKQKGGRFACIKLRTMVVNPEADTMTATFNDKRITALGNFLRISHLDELPQFLNVLWGDMSVIGPRPHMVAENIKYNILFNYYNDRHFVKPGITGLAQSLGYYGPAARLQEIEQKLKFDLYYINHWSLGMDIKIMMKTIVMIYNKKS</sequence>
<reference evidence="4 5" key="2">
    <citation type="submission" date="2019-09" db="EMBL/GenBank/DDBJ databases">
        <authorList>
            <person name="Jin C."/>
        </authorList>
    </citation>
    <scope>NUCLEOTIDE SEQUENCE [LARGE SCALE GENOMIC DNA]</scope>
    <source>
        <strain evidence="4 5">BN140078</strain>
    </source>
</reference>
<keyword evidence="2" id="KW-1133">Transmembrane helix</keyword>
<accession>A0A5B2VKB8</accession>
<dbReference type="PANTHER" id="PTHR30576:SF21">
    <property type="entry name" value="UDP-GLUCOSE:UNDECAPRENYL-PHOSPHATE GLUCOSE-1-PHOSPHATE TRANSFERASE"/>
    <property type="match status" value="1"/>
</dbReference>
<comment type="similarity">
    <text evidence="1">Belongs to the bacterial sugar transferase family.</text>
</comment>
<proteinExistence type="inferred from homology"/>
<dbReference type="GO" id="GO:0089702">
    <property type="term" value="F:undecaprenyl-phosphate glucose phosphotransferase activity"/>
    <property type="evidence" value="ECO:0007669"/>
    <property type="project" value="TreeGrafter"/>
</dbReference>
<dbReference type="PANTHER" id="PTHR30576">
    <property type="entry name" value="COLANIC BIOSYNTHESIS UDP-GLUCOSE LIPID CARRIER TRANSFERASE"/>
    <property type="match status" value="1"/>
</dbReference>
<keyword evidence="2" id="KW-0472">Membrane</keyword>
<name>A0A5B2VKB8_9BACT</name>
<dbReference type="AlphaFoldDB" id="A0A5B2VKB8"/>
<evidence type="ECO:0000313" key="4">
    <source>
        <dbReference type="EMBL" id="KAA2239030.1"/>
    </source>
</evidence>
<organism evidence="4 5">
    <name type="scientific">Chitinophaga agrisoli</name>
    <dbReference type="NCBI Taxonomy" id="2607653"/>
    <lineage>
        <taxon>Bacteria</taxon>
        <taxon>Pseudomonadati</taxon>
        <taxon>Bacteroidota</taxon>
        <taxon>Chitinophagia</taxon>
        <taxon>Chitinophagales</taxon>
        <taxon>Chitinophagaceae</taxon>
        <taxon>Chitinophaga</taxon>
    </lineage>
</organism>
<gene>
    <name evidence="4" type="ORF">F0L74_22725</name>
</gene>
<evidence type="ECO:0000256" key="2">
    <source>
        <dbReference type="SAM" id="Phobius"/>
    </source>
</evidence>
<keyword evidence="4" id="KW-0808">Transferase</keyword>